<dbReference type="KEGG" id="clia:C3E79_10315"/>
<dbReference type="OrthoDB" id="5524782at2"/>
<dbReference type="EMBL" id="CP026948">
    <property type="protein sequence ID" value="AWB84821.1"/>
    <property type="molecule type" value="Genomic_DNA"/>
</dbReference>
<keyword evidence="1" id="KW-0238">DNA-binding</keyword>
<gene>
    <name evidence="1" type="ORF">C3E79_10315</name>
</gene>
<keyword evidence="2" id="KW-1185">Reference proteome</keyword>
<protein>
    <submittedName>
        <fullName evidence="1">DNA-binding protein</fullName>
    </submittedName>
</protein>
<dbReference type="AlphaFoldDB" id="A0A2S0WGB8"/>
<dbReference type="Pfam" id="PF12728">
    <property type="entry name" value="HTH_17"/>
    <property type="match status" value="1"/>
</dbReference>
<dbReference type="RefSeq" id="WP_108404829.1">
    <property type="nucleotide sequence ID" value="NZ_CP026948.1"/>
</dbReference>
<evidence type="ECO:0000313" key="2">
    <source>
        <dbReference type="Proteomes" id="UP000244754"/>
    </source>
</evidence>
<name>A0A2S0WGB8_9CORY</name>
<dbReference type="NCBIfam" id="TIGR01764">
    <property type="entry name" value="excise"/>
    <property type="match status" value="1"/>
</dbReference>
<reference evidence="2" key="1">
    <citation type="submission" date="2018-01" db="EMBL/GenBank/DDBJ databases">
        <authorList>
            <person name="Li J."/>
        </authorList>
    </citation>
    <scope>NUCLEOTIDE SEQUENCE [LARGE SCALE GENOMIC DNA]</scope>
    <source>
        <strain evidence="2">2184</strain>
    </source>
</reference>
<organism evidence="1 2">
    <name type="scientific">Corynebacterium liangguodongii</name>
    <dbReference type="NCBI Taxonomy" id="2079535"/>
    <lineage>
        <taxon>Bacteria</taxon>
        <taxon>Bacillati</taxon>
        <taxon>Actinomycetota</taxon>
        <taxon>Actinomycetes</taxon>
        <taxon>Mycobacteriales</taxon>
        <taxon>Corynebacteriaceae</taxon>
        <taxon>Corynebacterium</taxon>
    </lineage>
</organism>
<dbReference type="GO" id="GO:0003677">
    <property type="term" value="F:DNA binding"/>
    <property type="evidence" value="ECO:0007669"/>
    <property type="project" value="UniProtKB-KW"/>
</dbReference>
<evidence type="ECO:0000313" key="1">
    <source>
        <dbReference type="EMBL" id="AWB84821.1"/>
    </source>
</evidence>
<proteinExistence type="predicted"/>
<dbReference type="InterPro" id="IPR010093">
    <property type="entry name" value="SinI_DNA-bd"/>
</dbReference>
<sequence>MGNLDYITTSEFARRISSSEKYVTNNIKAGRIAAVKLGRAWRIREDQVDAFMETIALENELQATA</sequence>
<dbReference type="Proteomes" id="UP000244754">
    <property type="component" value="Chromosome"/>
</dbReference>
<accession>A0A2S0WGB8</accession>
<dbReference type="InterPro" id="IPR041657">
    <property type="entry name" value="HTH_17"/>
</dbReference>